<evidence type="ECO:0000313" key="2">
    <source>
        <dbReference type="Proteomes" id="UP001162480"/>
    </source>
</evidence>
<dbReference type="EMBL" id="OX597832">
    <property type="protein sequence ID" value="CAI9736932.1"/>
    <property type="molecule type" value="Genomic_DNA"/>
</dbReference>
<proteinExistence type="predicted"/>
<protein>
    <submittedName>
        <fullName evidence="1">Uncharacterized protein</fullName>
    </submittedName>
</protein>
<dbReference type="Proteomes" id="UP001162480">
    <property type="component" value="Chromosome 19"/>
</dbReference>
<organism evidence="1 2">
    <name type="scientific">Octopus vulgaris</name>
    <name type="common">Common octopus</name>
    <dbReference type="NCBI Taxonomy" id="6645"/>
    <lineage>
        <taxon>Eukaryota</taxon>
        <taxon>Metazoa</taxon>
        <taxon>Spiralia</taxon>
        <taxon>Lophotrochozoa</taxon>
        <taxon>Mollusca</taxon>
        <taxon>Cephalopoda</taxon>
        <taxon>Coleoidea</taxon>
        <taxon>Octopodiformes</taxon>
        <taxon>Octopoda</taxon>
        <taxon>Incirrata</taxon>
        <taxon>Octopodidae</taxon>
        <taxon>Octopus</taxon>
    </lineage>
</organism>
<gene>
    <name evidence="1" type="ORF">OCTVUL_1B016989</name>
</gene>
<keyword evidence="2" id="KW-1185">Reference proteome</keyword>
<evidence type="ECO:0000313" key="1">
    <source>
        <dbReference type="EMBL" id="CAI9736932.1"/>
    </source>
</evidence>
<accession>A0AA36BNF5</accession>
<name>A0AA36BNF5_OCTVU</name>
<reference evidence="1" key="1">
    <citation type="submission" date="2023-08" db="EMBL/GenBank/DDBJ databases">
        <authorList>
            <person name="Alioto T."/>
            <person name="Alioto T."/>
            <person name="Gomez Garrido J."/>
        </authorList>
    </citation>
    <scope>NUCLEOTIDE SEQUENCE</scope>
</reference>
<dbReference type="AlphaFoldDB" id="A0AA36BNF5"/>
<sequence length="138" mass="15499">MLVSNEYKSILSCFVKEDVLAVSKLSDIDLNNTTNHKDMGDIYLGGCAMRYLEQNPIIVTGTAPDTQTVKWSDMKTGSDPDAYIEGTNLIGEIVINGSKKYYRLDLSRQLEQGHQPSVTLNKRNHTITLTYGSWCMLF</sequence>